<evidence type="ECO:0000256" key="3">
    <source>
        <dbReference type="ARBA" id="ARBA00023268"/>
    </source>
</evidence>
<gene>
    <name evidence="8 10" type="primary">msrA</name>
    <name evidence="10" type="ORF">Ctma_1334</name>
</gene>
<dbReference type="InterPro" id="IPR002569">
    <property type="entry name" value="Met_Sox_Rdtase_MsrA_dom"/>
</dbReference>
<sequence length="403" mass="45521">MLSEIILAAGCFWGVEKNFKQISGVVEVVSGYAGGDYAHPTYQQVLDNRSNQHTINHTEVVKVTYDTKLVSTEFLIKNFWELHNPTQTDGQGNDKGNNYRSAIYWTTDEQQQIALQTKKEYQILLNEKNFGEIVTEISILDKFWRAENYHQNYLTNNPNGYCPSHKTGVKFANKGIIKGKVSDAYNTHLKELILTPLQGKEIVVIESDVYCPFCVAFKQKVLDGYQGNIPLRNAFAHNLKGYTLKTPTFATPTILFIEDGVEQVGFQGYLSPQEFYQALGKFKLGHSSAFDIAFNQGTEGRFCQQYDIFKGTPDGIFVDKLSGTPLFDTDDRFNSKSGWLSFTKAIDGATIEKPDNSYDMNRIEVIAKRTGIHLGHVFEDGQNGQRRFCINATVLDFVADKKD</sequence>
<keyword evidence="3" id="KW-0511">Multifunctional enzyme</keyword>
<dbReference type="InterPro" id="IPR050162">
    <property type="entry name" value="MsrA_MetSO_reductase"/>
</dbReference>
<comment type="catalytic activity">
    <reaction evidence="6">
        <text>L-methionyl-[protein] + [thioredoxin]-disulfide + H2O = L-methionyl-(R)-S-oxide-[protein] + [thioredoxin]-dithiol</text>
        <dbReference type="Rhea" id="RHEA:24164"/>
        <dbReference type="Rhea" id="RHEA-COMP:10698"/>
        <dbReference type="Rhea" id="RHEA-COMP:10700"/>
        <dbReference type="Rhea" id="RHEA-COMP:12313"/>
        <dbReference type="Rhea" id="RHEA-COMP:12314"/>
        <dbReference type="ChEBI" id="CHEBI:15377"/>
        <dbReference type="ChEBI" id="CHEBI:16044"/>
        <dbReference type="ChEBI" id="CHEBI:29950"/>
        <dbReference type="ChEBI" id="CHEBI:45764"/>
        <dbReference type="ChEBI" id="CHEBI:50058"/>
        <dbReference type="EC" id="1.8.4.12"/>
    </reaction>
</comment>
<dbReference type="GO" id="GO:0005737">
    <property type="term" value="C:cytoplasm"/>
    <property type="evidence" value="ECO:0007669"/>
    <property type="project" value="TreeGrafter"/>
</dbReference>
<keyword evidence="2 8" id="KW-0560">Oxidoreductase</keyword>
<dbReference type="EC" id="1.8.4.11" evidence="8"/>
<dbReference type="PANTHER" id="PTHR42799">
    <property type="entry name" value="MITOCHONDRIAL PEPTIDE METHIONINE SULFOXIDE REDUCTASE"/>
    <property type="match status" value="1"/>
</dbReference>
<proteinExistence type="inferred from homology"/>
<dbReference type="PROSITE" id="PS51790">
    <property type="entry name" value="MSRB"/>
    <property type="match status" value="1"/>
</dbReference>
<dbReference type="GO" id="GO:0033743">
    <property type="term" value="F:peptide-methionine (R)-S-oxide reductase activity"/>
    <property type="evidence" value="ECO:0007669"/>
    <property type="project" value="UniProtKB-EC"/>
</dbReference>
<dbReference type="SUPFAM" id="SSF52833">
    <property type="entry name" value="Thioredoxin-like"/>
    <property type="match status" value="1"/>
</dbReference>
<evidence type="ECO:0000256" key="7">
    <source>
        <dbReference type="ARBA" id="ARBA00048782"/>
    </source>
</evidence>
<comment type="catalytic activity">
    <reaction evidence="5 8">
        <text>L-methionyl-[protein] + [thioredoxin]-disulfide + H2O = L-methionyl-(S)-S-oxide-[protein] + [thioredoxin]-dithiol</text>
        <dbReference type="Rhea" id="RHEA:14217"/>
        <dbReference type="Rhea" id="RHEA-COMP:10698"/>
        <dbReference type="Rhea" id="RHEA-COMP:10700"/>
        <dbReference type="Rhea" id="RHEA-COMP:12313"/>
        <dbReference type="Rhea" id="RHEA-COMP:12315"/>
        <dbReference type="ChEBI" id="CHEBI:15377"/>
        <dbReference type="ChEBI" id="CHEBI:16044"/>
        <dbReference type="ChEBI" id="CHEBI:29950"/>
        <dbReference type="ChEBI" id="CHEBI:44120"/>
        <dbReference type="ChEBI" id="CHEBI:50058"/>
        <dbReference type="EC" id="1.8.4.11"/>
    </reaction>
</comment>
<dbReference type="NCBIfam" id="TIGR00401">
    <property type="entry name" value="msrA"/>
    <property type="match status" value="1"/>
</dbReference>
<dbReference type="SUPFAM" id="SSF55068">
    <property type="entry name" value="Peptide methionine sulfoxide reductase"/>
    <property type="match status" value="1"/>
</dbReference>
<comment type="similarity">
    <text evidence="1 8">Belongs to the MsrA Met sulfoxide reductase family.</text>
</comment>
<evidence type="ECO:0000259" key="9">
    <source>
        <dbReference type="PROSITE" id="PS51790"/>
    </source>
</evidence>
<dbReference type="Pfam" id="PF01641">
    <property type="entry name" value="SelR"/>
    <property type="match status" value="1"/>
</dbReference>
<dbReference type="Gene3D" id="3.30.1060.10">
    <property type="entry name" value="Peptide methionine sulphoxide reductase MsrA"/>
    <property type="match status" value="1"/>
</dbReference>
<dbReference type="GO" id="GO:0008113">
    <property type="term" value="F:peptide-methionine (S)-S-oxide reductase activity"/>
    <property type="evidence" value="ECO:0007669"/>
    <property type="project" value="UniProtKB-UniRule"/>
</dbReference>
<dbReference type="Gene3D" id="2.170.150.20">
    <property type="entry name" value="Peptide methionine sulfoxide reductase"/>
    <property type="match status" value="1"/>
</dbReference>
<protein>
    <recommendedName>
        <fullName evidence="8">Peptide methionine sulfoxide reductase MsrA</fullName>
        <shortName evidence="8">Protein-methionine-S-oxide reductase</shortName>
        <ecNumber evidence="8">1.8.4.11</ecNumber>
    </recommendedName>
    <alternativeName>
        <fullName evidence="8">Peptide-methionine (S)-S-oxide reductase</fullName>
        <shortName evidence="8">Peptide Met(O) reductase</shortName>
    </alternativeName>
</protein>
<evidence type="ECO:0000256" key="1">
    <source>
        <dbReference type="ARBA" id="ARBA00005591"/>
    </source>
</evidence>
<comment type="function">
    <text evidence="4 8">Has an important function as a repair enzyme for proteins that have been inactivated by oxidation. Catalyzes the reversible oxidation-reduction of methionine sulfoxide in proteins to methionine.</text>
</comment>
<evidence type="ECO:0000256" key="6">
    <source>
        <dbReference type="ARBA" id="ARBA00048488"/>
    </source>
</evidence>
<dbReference type="SUPFAM" id="SSF51316">
    <property type="entry name" value="Mss4-like"/>
    <property type="match status" value="1"/>
</dbReference>
<dbReference type="HAMAP" id="MF_01401">
    <property type="entry name" value="MsrA"/>
    <property type="match status" value="1"/>
</dbReference>
<dbReference type="EMBL" id="CP138327">
    <property type="protein sequence ID" value="WXU00608.1"/>
    <property type="molecule type" value="Genomic_DNA"/>
</dbReference>
<accession>A0AAU6PHY9</accession>
<name>A0AAU6PHY9_9GAMM</name>
<feature type="domain" description="MsrB" evidence="9">
    <location>
        <begin position="277"/>
        <end position="400"/>
    </location>
</feature>
<evidence type="ECO:0000313" key="10">
    <source>
        <dbReference type="EMBL" id="WXU00608.1"/>
    </source>
</evidence>
<evidence type="ECO:0000256" key="2">
    <source>
        <dbReference type="ARBA" id="ARBA00023002"/>
    </source>
</evidence>
<dbReference type="AlphaFoldDB" id="A0AAU6PHY9"/>
<evidence type="ECO:0000256" key="5">
    <source>
        <dbReference type="ARBA" id="ARBA00047806"/>
    </source>
</evidence>
<dbReference type="InterPro" id="IPR002579">
    <property type="entry name" value="Met_Sox_Rdtase_MsrB_dom"/>
</dbReference>
<dbReference type="Pfam" id="PF01625">
    <property type="entry name" value="PMSR"/>
    <property type="match status" value="1"/>
</dbReference>
<comment type="catalytic activity">
    <reaction evidence="7 8">
        <text>[thioredoxin]-disulfide + L-methionine + H2O = L-methionine (S)-S-oxide + [thioredoxin]-dithiol</text>
        <dbReference type="Rhea" id="RHEA:19993"/>
        <dbReference type="Rhea" id="RHEA-COMP:10698"/>
        <dbReference type="Rhea" id="RHEA-COMP:10700"/>
        <dbReference type="ChEBI" id="CHEBI:15377"/>
        <dbReference type="ChEBI" id="CHEBI:29950"/>
        <dbReference type="ChEBI" id="CHEBI:50058"/>
        <dbReference type="ChEBI" id="CHEBI:57844"/>
        <dbReference type="ChEBI" id="CHEBI:58772"/>
        <dbReference type="EC" id="1.8.4.11"/>
    </reaction>
</comment>
<dbReference type="InterPro" id="IPR036509">
    <property type="entry name" value="Met_Sox_Rdtase_MsrA_sf"/>
</dbReference>
<reference evidence="10" key="1">
    <citation type="submission" date="2023-10" db="EMBL/GenBank/DDBJ databases">
        <title>The first scallop-associated chemosynthetic bacterial symbiont.</title>
        <authorList>
            <person name="Lin Y.-T."/>
            <person name="Sun J."/>
            <person name="Ip J.C.-H."/>
            <person name="He X."/>
            <person name="Gao Z.-M."/>
            <person name="Perez M."/>
            <person name="Xu T."/>
            <person name="Qian P.-Y."/>
            <person name="Qiu J.-W."/>
        </authorList>
    </citation>
    <scope>NUCLEOTIDE SEQUENCE</scope>
    <source>
        <strain evidence="10">Gill1</strain>
    </source>
</reference>
<dbReference type="Gene3D" id="3.40.30.10">
    <property type="entry name" value="Glutaredoxin"/>
    <property type="match status" value="1"/>
</dbReference>
<dbReference type="GO" id="GO:0034599">
    <property type="term" value="P:cellular response to oxidative stress"/>
    <property type="evidence" value="ECO:0007669"/>
    <property type="project" value="TreeGrafter"/>
</dbReference>
<evidence type="ECO:0000256" key="4">
    <source>
        <dbReference type="ARBA" id="ARBA00024679"/>
    </source>
</evidence>
<organism evidence="10">
    <name type="scientific">Catillopecten margaritatus gill symbiont</name>
    <dbReference type="NCBI Taxonomy" id="3083288"/>
    <lineage>
        <taxon>Bacteria</taxon>
        <taxon>Pseudomonadati</taxon>
        <taxon>Pseudomonadota</taxon>
        <taxon>Gammaproteobacteria</taxon>
        <taxon>sulfur-oxidizing symbionts</taxon>
    </lineage>
</organism>
<dbReference type="InterPro" id="IPR011057">
    <property type="entry name" value="Mss4-like_sf"/>
</dbReference>
<evidence type="ECO:0000256" key="8">
    <source>
        <dbReference type="HAMAP-Rule" id="MF_01401"/>
    </source>
</evidence>
<dbReference type="PANTHER" id="PTHR42799:SF2">
    <property type="entry name" value="MITOCHONDRIAL PEPTIDE METHIONINE SULFOXIDE REDUCTASE"/>
    <property type="match status" value="1"/>
</dbReference>
<dbReference type="InterPro" id="IPR036249">
    <property type="entry name" value="Thioredoxin-like_sf"/>
</dbReference>
<feature type="active site" evidence="8">
    <location>
        <position position="11"/>
    </location>
</feature>